<keyword evidence="3" id="KW-1185">Reference proteome</keyword>
<accession>A0A1H9P3E8</accession>
<gene>
    <name evidence="2" type="ORF">SAMN05444359_1421</name>
</gene>
<sequence>TELGNSLAQNTPNPVVETTQIAYTLATAGQVTLNVQDIQGRTVMVRELEGTAGRNVVELNVNELGAATGVLTYTLTAGDFSATKKMVVVR</sequence>
<dbReference type="InParanoid" id="A0A1H9P3E8"/>
<feature type="non-terminal residue" evidence="2">
    <location>
        <position position="1"/>
    </location>
</feature>
<dbReference type="NCBIfam" id="TIGR04183">
    <property type="entry name" value="Por_Secre_tail"/>
    <property type="match status" value="1"/>
</dbReference>
<evidence type="ECO:0000313" key="2">
    <source>
        <dbReference type="EMBL" id="SER42349.1"/>
    </source>
</evidence>
<dbReference type="RefSeq" id="WP_139212070.1">
    <property type="nucleotide sequence ID" value="NZ_FOFB01000042.1"/>
</dbReference>
<dbReference type="OrthoDB" id="9794725at2"/>
<name>A0A1H9P3E8_9BACT</name>
<dbReference type="Proteomes" id="UP000199021">
    <property type="component" value="Unassembled WGS sequence"/>
</dbReference>
<evidence type="ECO:0000313" key="3">
    <source>
        <dbReference type="Proteomes" id="UP000199021"/>
    </source>
</evidence>
<evidence type="ECO:0000259" key="1">
    <source>
        <dbReference type="Pfam" id="PF18962"/>
    </source>
</evidence>
<reference evidence="3" key="1">
    <citation type="submission" date="2016-10" db="EMBL/GenBank/DDBJ databases">
        <authorList>
            <person name="Varghese N."/>
            <person name="Submissions S."/>
        </authorList>
    </citation>
    <scope>NUCLEOTIDE SEQUENCE [LARGE SCALE GENOMIC DNA]</scope>
    <source>
        <strain evidence="3">DSM 24740</strain>
    </source>
</reference>
<dbReference type="InterPro" id="IPR026444">
    <property type="entry name" value="Secre_tail"/>
</dbReference>
<dbReference type="Pfam" id="PF18962">
    <property type="entry name" value="Por_Secre_tail"/>
    <property type="match status" value="1"/>
</dbReference>
<protein>
    <submittedName>
        <fullName evidence="2">Por secretion system C-terminal sorting domain-containing protein</fullName>
    </submittedName>
</protein>
<dbReference type="AlphaFoldDB" id="A0A1H9P3E8"/>
<feature type="domain" description="Secretion system C-terminal sorting" evidence="1">
    <location>
        <begin position="12"/>
        <end position="88"/>
    </location>
</feature>
<organism evidence="2 3">
    <name type="scientific">Neolewinella agarilytica</name>
    <dbReference type="NCBI Taxonomy" id="478744"/>
    <lineage>
        <taxon>Bacteria</taxon>
        <taxon>Pseudomonadati</taxon>
        <taxon>Bacteroidota</taxon>
        <taxon>Saprospiria</taxon>
        <taxon>Saprospirales</taxon>
        <taxon>Lewinellaceae</taxon>
        <taxon>Neolewinella</taxon>
    </lineage>
</organism>
<proteinExistence type="predicted"/>
<dbReference type="EMBL" id="FOFB01000042">
    <property type="protein sequence ID" value="SER42349.1"/>
    <property type="molecule type" value="Genomic_DNA"/>
</dbReference>